<dbReference type="OrthoDB" id="307788at2"/>
<evidence type="ECO:0000256" key="1">
    <source>
        <dbReference type="ARBA" id="ARBA00022517"/>
    </source>
</evidence>
<protein>
    <recommendedName>
        <fullName evidence="2">Ribosome-binding factor A</fullName>
    </recommendedName>
</protein>
<evidence type="ECO:0000313" key="3">
    <source>
        <dbReference type="EMBL" id="RMA80093.1"/>
    </source>
</evidence>
<gene>
    <name evidence="2" type="primary">rbfA</name>
    <name evidence="3" type="ORF">DFR27_1450</name>
</gene>
<name>A0A3M0A4Y2_9GAMM</name>
<dbReference type="HAMAP" id="MF_00003">
    <property type="entry name" value="RbfA"/>
    <property type="match status" value="1"/>
</dbReference>
<evidence type="ECO:0000256" key="2">
    <source>
        <dbReference type="HAMAP-Rule" id="MF_00003"/>
    </source>
</evidence>
<dbReference type="PANTHER" id="PTHR33515">
    <property type="entry name" value="RIBOSOME-BINDING FACTOR A, CHLOROPLASTIC-RELATED"/>
    <property type="match status" value="1"/>
</dbReference>
<comment type="subunit">
    <text evidence="2">Monomer. Binds 30S ribosomal subunits, but not 50S ribosomal subunits or 70S ribosomes.</text>
</comment>
<reference evidence="3 4" key="1">
    <citation type="submission" date="2018-10" db="EMBL/GenBank/DDBJ databases">
        <title>Genomic Encyclopedia of Type Strains, Phase IV (KMG-IV): sequencing the most valuable type-strain genomes for metagenomic binning, comparative biology and taxonomic classification.</title>
        <authorList>
            <person name="Goeker M."/>
        </authorList>
    </citation>
    <scope>NUCLEOTIDE SEQUENCE [LARGE SCALE GENOMIC DNA]</scope>
    <source>
        <strain evidence="3 4">DSM 25080</strain>
    </source>
</reference>
<dbReference type="InterPro" id="IPR000238">
    <property type="entry name" value="RbfA"/>
</dbReference>
<accession>A0A3M0A4Y2</accession>
<comment type="similarity">
    <text evidence="2">Belongs to the RbfA family.</text>
</comment>
<dbReference type="Proteomes" id="UP000267187">
    <property type="component" value="Unassembled WGS sequence"/>
</dbReference>
<dbReference type="InterPro" id="IPR023799">
    <property type="entry name" value="RbfA_dom_sf"/>
</dbReference>
<dbReference type="PANTHER" id="PTHR33515:SF1">
    <property type="entry name" value="RIBOSOME-BINDING FACTOR A, CHLOROPLASTIC-RELATED"/>
    <property type="match status" value="1"/>
</dbReference>
<dbReference type="Gene3D" id="3.30.300.20">
    <property type="match status" value="1"/>
</dbReference>
<comment type="subcellular location">
    <subcellularLocation>
        <location evidence="2">Cytoplasm</location>
    </subcellularLocation>
</comment>
<dbReference type="GO" id="GO:0030490">
    <property type="term" value="P:maturation of SSU-rRNA"/>
    <property type="evidence" value="ECO:0007669"/>
    <property type="project" value="UniProtKB-UniRule"/>
</dbReference>
<sequence length="125" mass="14123">MAKEFARTDRVGDFLKKELSLLIQREMRDPRVGMVSITDVEVTRDLSYAKVFVTFMGVEGEEAIAEGVKVLNGAAGYLRSLLSKTHRMRTTPKIKFLYDKSVSQGSYLSGLIDRAVSDDRRDDEE</sequence>
<dbReference type="InterPro" id="IPR020053">
    <property type="entry name" value="Ribosome-bd_factorA_CS"/>
</dbReference>
<comment type="function">
    <text evidence="2">One of several proteins that assist in the late maturation steps of the functional core of the 30S ribosomal subunit. Associates with free 30S ribosomal subunits (but not with 30S subunits that are part of 70S ribosomes or polysomes). Required for efficient processing of 16S rRNA. May interact with the 5'-terminal helix region of 16S rRNA.</text>
</comment>
<dbReference type="RefSeq" id="WP_121876775.1">
    <property type="nucleotide sequence ID" value="NZ_REFJ01000003.1"/>
</dbReference>
<dbReference type="GO" id="GO:0043024">
    <property type="term" value="F:ribosomal small subunit binding"/>
    <property type="evidence" value="ECO:0007669"/>
    <property type="project" value="TreeGrafter"/>
</dbReference>
<keyword evidence="2" id="KW-0963">Cytoplasm</keyword>
<keyword evidence="4" id="KW-1185">Reference proteome</keyword>
<dbReference type="NCBIfam" id="TIGR00082">
    <property type="entry name" value="rbfA"/>
    <property type="match status" value="1"/>
</dbReference>
<dbReference type="PROSITE" id="PS01319">
    <property type="entry name" value="RBFA"/>
    <property type="match status" value="1"/>
</dbReference>
<organism evidence="3 4">
    <name type="scientific">Umboniibacter marinipuniceus</name>
    <dbReference type="NCBI Taxonomy" id="569599"/>
    <lineage>
        <taxon>Bacteria</taxon>
        <taxon>Pseudomonadati</taxon>
        <taxon>Pseudomonadota</taxon>
        <taxon>Gammaproteobacteria</taxon>
        <taxon>Cellvibrionales</taxon>
        <taxon>Cellvibrionaceae</taxon>
        <taxon>Umboniibacter</taxon>
    </lineage>
</organism>
<proteinExistence type="inferred from homology"/>
<dbReference type="GO" id="GO:0005829">
    <property type="term" value="C:cytosol"/>
    <property type="evidence" value="ECO:0007669"/>
    <property type="project" value="TreeGrafter"/>
</dbReference>
<evidence type="ECO:0000313" key="4">
    <source>
        <dbReference type="Proteomes" id="UP000267187"/>
    </source>
</evidence>
<keyword evidence="1 2" id="KW-0690">Ribosome biogenesis</keyword>
<dbReference type="SUPFAM" id="SSF89919">
    <property type="entry name" value="Ribosome-binding factor A, RbfA"/>
    <property type="match status" value="1"/>
</dbReference>
<comment type="caution">
    <text evidence="3">The sequence shown here is derived from an EMBL/GenBank/DDBJ whole genome shotgun (WGS) entry which is preliminary data.</text>
</comment>
<dbReference type="AlphaFoldDB" id="A0A3M0A4Y2"/>
<dbReference type="EMBL" id="REFJ01000003">
    <property type="protein sequence ID" value="RMA80093.1"/>
    <property type="molecule type" value="Genomic_DNA"/>
</dbReference>
<dbReference type="InterPro" id="IPR015946">
    <property type="entry name" value="KH_dom-like_a/b"/>
</dbReference>
<dbReference type="Pfam" id="PF02033">
    <property type="entry name" value="RBFA"/>
    <property type="match status" value="1"/>
</dbReference>